<dbReference type="GO" id="GO:1990456">
    <property type="term" value="P:mitochondrion-endoplasmic reticulum membrane tethering"/>
    <property type="evidence" value="ECO:0007669"/>
    <property type="project" value="TreeGrafter"/>
</dbReference>
<comment type="caution">
    <text evidence="12">The sequence shown here is derived from an EMBL/GenBank/DDBJ whole genome shotgun (WGS) entry which is preliminary data.</text>
</comment>
<organism evidence="12 13">
    <name type="scientific">Saitoella complicata (strain BCRC 22490 / CBS 7301 / JCM 7358 / NBRC 10748 / NRRL Y-17804)</name>
    <dbReference type="NCBI Taxonomy" id="698492"/>
    <lineage>
        <taxon>Eukaryota</taxon>
        <taxon>Fungi</taxon>
        <taxon>Dikarya</taxon>
        <taxon>Ascomycota</taxon>
        <taxon>Taphrinomycotina</taxon>
        <taxon>Taphrinomycotina incertae sedis</taxon>
        <taxon>Saitoella</taxon>
    </lineage>
</organism>
<keyword evidence="2" id="KW-0813">Transport</keyword>
<keyword evidence="5" id="KW-0445">Lipid transport</keyword>
<evidence type="ECO:0000313" key="12">
    <source>
        <dbReference type="EMBL" id="GAO46715.1"/>
    </source>
</evidence>
<evidence type="ECO:0000256" key="9">
    <source>
        <dbReference type="HAMAP-Rule" id="MF_03104"/>
    </source>
</evidence>
<accession>A0A0E9NBD6</accession>
<evidence type="ECO:0000256" key="8">
    <source>
        <dbReference type="ARBA" id="ARBA00023136"/>
    </source>
</evidence>
<sequence length="364" mass="40412">MSIELNWDKLDPSIALSLRDIINEKFSSLPLPKFIGSLHVNSFDLGSTAPEIEITDLGDPYAEFYEDNYDLDHDEHERNAAEAHAVMESSTETIRGRDAPAHAAQLDSEDFDIHSTSTEPPPYDNSPQSSPENTHGFPPHVPSHAHSHHSTASLSGIFPMSLRQSSSLHYFHPFARQTAGLNSGLSTPGWGAPRAQSPEASEPDEHVRQARPRMTPAEAETRRRVEDIQIVAKVRWKTNAIRMSISTELVINYPSAAFVTLPLSLTLTSLTFEGTAIITCMSGSSGRRVHFCFVEEGHPDAAIGASQSPTVGEILRDIKIESKIGEKEKGVLKNVVKVERFLLERLRRVVDEEFVFPSFYTFLL</sequence>
<evidence type="ECO:0000256" key="6">
    <source>
        <dbReference type="ARBA" id="ARBA00023121"/>
    </source>
</evidence>
<feature type="region of interest" description="Disordered" evidence="10">
    <location>
        <begin position="185"/>
        <end position="220"/>
    </location>
</feature>
<dbReference type="InterPro" id="IPR027532">
    <property type="entry name" value="Mdm12"/>
</dbReference>
<dbReference type="GO" id="GO:0015914">
    <property type="term" value="P:phospholipid transport"/>
    <property type="evidence" value="ECO:0007669"/>
    <property type="project" value="TreeGrafter"/>
</dbReference>
<feature type="domain" description="SMP-LTD" evidence="11">
    <location>
        <begin position="1"/>
        <end position="364"/>
    </location>
</feature>
<comment type="subunit">
    <text evidence="9">Component of the ER-mitochondria encounter structure (ERMES) or MDM complex, composed of MMM1, MDM10, MDM12 and MDM34. A MMM1 homodimer associates with one molecule of MDM12 on each side in a pairwise head-to-tail manner, and the SMP-LTD domains of MMM1 and MDM12 generate a continuous hydrophobic tunnel for phospholipid trafficking.</text>
</comment>
<reference evidence="12 13" key="3">
    <citation type="journal article" date="2015" name="Genome Announc.">
        <title>Draft Genome Sequence of the Archiascomycetous Yeast Saitoella complicata.</title>
        <authorList>
            <person name="Yamauchi K."/>
            <person name="Kondo S."/>
            <person name="Hamamoto M."/>
            <person name="Takahashi Y."/>
            <person name="Ogura Y."/>
            <person name="Hayashi T."/>
            <person name="Nishida H."/>
        </authorList>
    </citation>
    <scope>NUCLEOTIDE SEQUENCE [LARGE SCALE GENOMIC DNA]</scope>
    <source>
        <strain evidence="12 13">NRRL Y-17804</strain>
    </source>
</reference>
<evidence type="ECO:0000256" key="4">
    <source>
        <dbReference type="ARBA" id="ARBA00022824"/>
    </source>
</evidence>
<keyword evidence="13" id="KW-1185">Reference proteome</keyword>
<keyword evidence="7 9" id="KW-0496">Mitochondrion</keyword>
<evidence type="ECO:0000256" key="5">
    <source>
        <dbReference type="ARBA" id="ARBA00023055"/>
    </source>
</evidence>
<dbReference type="GO" id="GO:0045040">
    <property type="term" value="P:protein insertion into mitochondrial outer membrane"/>
    <property type="evidence" value="ECO:0007669"/>
    <property type="project" value="UniProtKB-UniRule"/>
</dbReference>
<comment type="function">
    <text evidence="9">Component of the ERMES/MDM complex, which serves as a molecular tether to connect the endoplasmic reticulum (ER) and mitochondria. Components of this complex are involved in the control of mitochondrial shape and protein biogenesis, and function in nonvesicular lipid trafficking between the ER and mitochondria. MDM12 is required for the interaction of the ER-resident membrane protein MMM1 and the outer mitochondrial membrane-resident beta-barrel protein MDM10. The MDM12-MMM1 subcomplex functions in the major beta-barrel assembly pathway that is responsible for biogenesis of all mitochondrial outer membrane beta-barrel proteins, and acts in a late step after the SAM complex. The MDM10-MDM12-MMM1 subcomplex further acts in the TOM40-specific pathway after the action of the MDM12-MMM1 complex. Essential for establishing and maintaining the structure of mitochondria and maintenance of mtDNA nucleoids.</text>
</comment>
<comment type="subcellular location">
    <subcellularLocation>
        <location evidence="1">Membrane</location>
    </subcellularLocation>
    <subcellularLocation>
        <location evidence="9">Mitochondrion outer membrane</location>
        <topology evidence="9">Peripheral membrane protein</topology>
        <orientation evidence="9">Cytoplasmic side</orientation>
    </subcellularLocation>
    <subcellularLocation>
        <location evidence="9">Endoplasmic reticulum membrane</location>
        <topology evidence="9">Peripheral membrane protein</topology>
        <orientation evidence="9">Cytoplasmic side</orientation>
    </subcellularLocation>
    <text evidence="9">The ERMES/MDM complex localizes to a few discrete foci (around 10 per single cell), that represent mitochondria-endoplasmic reticulum junctions. These foci are often found next to mtDNA nucleoids.</text>
</comment>
<dbReference type="PANTHER" id="PTHR28204:SF1">
    <property type="entry name" value="MITOCHONDRIAL DISTRIBUTION AND MORPHOLOGY PROTEIN 12"/>
    <property type="match status" value="1"/>
</dbReference>
<name>A0A0E9NBD6_SAICN</name>
<evidence type="ECO:0000313" key="13">
    <source>
        <dbReference type="Proteomes" id="UP000033140"/>
    </source>
</evidence>
<dbReference type="AlphaFoldDB" id="A0A0E9NBD6"/>
<dbReference type="EMBL" id="BACD03000005">
    <property type="protein sequence ID" value="GAO46715.1"/>
    <property type="molecule type" value="Genomic_DNA"/>
</dbReference>
<evidence type="ECO:0000256" key="2">
    <source>
        <dbReference type="ARBA" id="ARBA00022448"/>
    </source>
</evidence>
<dbReference type="Pfam" id="PF26544">
    <property type="entry name" value="Mdm12"/>
    <property type="match status" value="2"/>
</dbReference>
<dbReference type="Proteomes" id="UP000033140">
    <property type="component" value="Unassembled WGS sequence"/>
</dbReference>
<reference evidence="12 13" key="1">
    <citation type="journal article" date="2011" name="J. Gen. Appl. Microbiol.">
        <title>Draft genome sequencing of the enigmatic yeast Saitoella complicata.</title>
        <authorList>
            <person name="Nishida H."/>
            <person name="Hamamoto M."/>
            <person name="Sugiyama J."/>
        </authorList>
    </citation>
    <scope>NUCLEOTIDE SEQUENCE [LARGE SCALE GENOMIC DNA]</scope>
    <source>
        <strain evidence="12 13">NRRL Y-17804</strain>
    </source>
</reference>
<dbReference type="OMA" id="KRAHFCF"/>
<dbReference type="GO" id="GO:0032865">
    <property type="term" value="C:ERMES complex"/>
    <property type="evidence" value="ECO:0007669"/>
    <property type="project" value="UniProtKB-UniRule"/>
</dbReference>
<dbReference type="PROSITE" id="PS51847">
    <property type="entry name" value="SMP"/>
    <property type="match status" value="1"/>
</dbReference>
<keyword evidence="4 9" id="KW-0256">Endoplasmic reticulum</keyword>
<dbReference type="HAMAP" id="MF_03104">
    <property type="entry name" value="Mdm12"/>
    <property type="match status" value="1"/>
</dbReference>
<feature type="region of interest" description="Disordered" evidence="10">
    <location>
        <begin position="112"/>
        <end position="151"/>
    </location>
</feature>
<evidence type="ECO:0000256" key="3">
    <source>
        <dbReference type="ARBA" id="ARBA00022787"/>
    </source>
</evidence>
<proteinExistence type="inferred from homology"/>
<protein>
    <recommendedName>
        <fullName evidence="9">Mitochondrial distribution and morphology protein 12</fullName>
    </recommendedName>
    <alternativeName>
        <fullName evidence="9">Mitochondrial inheritance component MDM12</fullName>
    </alternativeName>
</protein>
<dbReference type="STRING" id="698492.A0A0E9NBD6"/>
<keyword evidence="3 9" id="KW-1000">Mitochondrion outer membrane</keyword>
<dbReference type="GO" id="GO:0008289">
    <property type="term" value="F:lipid binding"/>
    <property type="evidence" value="ECO:0007669"/>
    <property type="project" value="UniProtKB-KW"/>
</dbReference>
<evidence type="ECO:0000256" key="1">
    <source>
        <dbReference type="ARBA" id="ARBA00004370"/>
    </source>
</evidence>
<dbReference type="OrthoDB" id="3356905at2759"/>
<keyword evidence="6" id="KW-0446">Lipid-binding</keyword>
<comment type="similarity">
    <text evidence="9">Belongs to the MDM12 family.</text>
</comment>
<gene>
    <name evidence="9" type="primary">MDM12</name>
    <name evidence="12" type="ORF">G7K_0937-t1</name>
</gene>
<evidence type="ECO:0000256" key="7">
    <source>
        <dbReference type="ARBA" id="ARBA00023128"/>
    </source>
</evidence>
<evidence type="ECO:0000256" key="10">
    <source>
        <dbReference type="SAM" id="MobiDB-lite"/>
    </source>
</evidence>
<evidence type="ECO:0000259" key="11">
    <source>
        <dbReference type="PROSITE" id="PS51847"/>
    </source>
</evidence>
<dbReference type="CDD" id="cd21672">
    <property type="entry name" value="SMP_Mdm12"/>
    <property type="match status" value="1"/>
</dbReference>
<keyword evidence="8 9" id="KW-0472">Membrane</keyword>
<dbReference type="RefSeq" id="XP_019026915.1">
    <property type="nucleotide sequence ID" value="XM_019167244.1"/>
</dbReference>
<dbReference type="PANTHER" id="PTHR28204">
    <property type="entry name" value="MITOCHONDRIAL DISTRIBUTION AND MORPHOLOGY PROTEIN 12"/>
    <property type="match status" value="1"/>
</dbReference>
<reference evidence="12 13" key="2">
    <citation type="journal article" date="2014" name="J. Gen. Appl. Microbiol.">
        <title>The early diverging ascomycetous budding yeast Saitoella complicata has three histone deacetylases belonging to the Clr6, Hos2, and Rpd3 lineages.</title>
        <authorList>
            <person name="Nishida H."/>
            <person name="Matsumoto T."/>
            <person name="Kondo S."/>
            <person name="Hamamoto M."/>
            <person name="Yoshikawa H."/>
        </authorList>
    </citation>
    <scope>NUCLEOTIDE SEQUENCE [LARGE SCALE GENOMIC DNA]</scope>
    <source>
        <strain evidence="12 13">NRRL Y-17804</strain>
    </source>
</reference>
<dbReference type="GO" id="GO:0005789">
    <property type="term" value="C:endoplasmic reticulum membrane"/>
    <property type="evidence" value="ECO:0007669"/>
    <property type="project" value="UniProtKB-SubCell"/>
</dbReference>
<dbReference type="InterPro" id="IPR031468">
    <property type="entry name" value="SMP_LBD"/>
</dbReference>